<feature type="compositionally biased region" description="Polar residues" evidence="1">
    <location>
        <begin position="223"/>
        <end position="235"/>
    </location>
</feature>
<evidence type="ECO:0000313" key="3">
    <source>
        <dbReference type="EMBL" id="KAJ3735782.1"/>
    </source>
</evidence>
<comment type="caution">
    <text evidence="3">The sequence shown here is derived from an EMBL/GenBank/DDBJ whole genome shotgun (WGS) entry which is preliminary data.</text>
</comment>
<sequence>MDHEPASASDQREQRMLAVAKLKRAASLPRLKDGRRPPMHNEAVSEGEKGPAEEEMQPDMDTPPPLQPDLGKQLETRPGTESENEVGTENLVEDAPVPTPATRTKRRSRSRSRSRGSKDMKGKSRAPTPSPLIAGDSSQDEAVTASPTITLPVVPQLMSPIPSQLQRSLLLRSPTPTSPDPSQFQYPGTSPPTPLPSLEALQKGLFRSNSAGRMLAMHKLTGGTESYEPSMSPSPALSPGKFKRTNTVSGGERNAARKLLMDTLGSRSRAAKDTDGSGNDEVQAPSPSPTPKRRRRRSRRGSSGANTGISDSEFASTSPNTPIVPPTPLPPTPLDLFRARSVTPNQVPSPRALSPALYKAESPQPPLIFSESRRRSVVVEEEDEETSAHTRKLPSPPARKPPSPPTQFLTRVEMIDYSSTSSAGVPVYLNHREVARNDMFSNSPFSKPLKEKVSQDYDEEEIVYNTDTSKDPYAFDTVEREISWIASPVPEIQRSIHEDEDEDEDDGDYPDEDDTPYDERPPSTRSRSSNEEGYEDVSPRVSSGSQNLIIESDSLPDVTPSYLPPSPSSVAALSPASIPRESDGSLSPQPHNRPSSRLPGELSPMSAEFGDLDDRPIANDNSTKRSGDPTSTSAWEKVKSTFTRSNSVTGRRSRSNSILTRERRDHTDSSISRESGASINSPRGDPNGGFASQQTQAPMLSPSTSALSLAPQSISRVSPVPPPTSETFARYQNVKLFPFPGIHKLEEERNRVKGLTPSASTPDINAQFYGFEDAASPSLPTSAGTSSQFEQNRERTLVQQTSDPNIAKYLLSPPLSSDASSSSTFPEYFDITPASSTPTNNNSIKLPMTLPAVKQWMSKNKKIFSSPSQASSPSLPNSPNGEYKNGQQGFKKPSLSDLLRIRKDTELVSDWEDLNSTPTETGTLTGRSPPVPSENNQSGEQGFAARTPPRASPAGRIEHDVEKTPKAQRTIASPVSVEYPTFSSVQSSALPSPPDPLSSTTPDPTSSLSDYPAPSTSTSSSSLSSNYSAAVAAAAATASLPGVQGSIILERLEENLARGSRSPMWASVLESPPRKLILSSPVLQVVNANTVKDRFLFLFSDILVIAKPIAEGENEGLDLPTPERKFTVKSVVSLQNMHFIADRVDPVNRNSTFGLPNRNPLLRSFIHQFGKDPDRAISTFFAKSGLTDDPVFLGQLLFRTTELDRATLGHYLAQRTSKVVLKSYVDSFGFVSSPVDMALRAFLMSLHIPSRPVNHHSALEYLLDAFSSRWYEANAKFVDYDKDLAIRLVRAIIQLNDLLHGGIADTPGVSGFPRQNISSHDFVNAFRRYDPRSLVADQLLESIYKSIREERLSQAKVPSDTADILITVKRPLPTRITYKVQSDPIIIRIPQIDPHLSIHVFGQDLIFEPSVLTFNRSPEASFRVTGNSLGSKTIIICRSGPNALKYSGLPLGHTINIERAFMRNTFQVAFLNHCGAKRRYMFSIDDPLIRHQWTVSLKKHVGDTTTSSVTSMSSSSSPSSRFYRAAELVAFKVLQEALIGKDGPRGTNASELNGGVPRSPSPHGGIRGLRLSSFHVRSKSRSQVYLQSKAGKNELDISNANAFHNSNKGPFDDHESPLPGNSHLDTPVWTGRDLEIQCLQNSTIALVLSYLQVGAPLHGSTSFS</sequence>
<dbReference type="Gene3D" id="2.30.29.30">
    <property type="entry name" value="Pleckstrin-homology domain (PH domain)/Phosphotyrosine-binding domain (PTB)"/>
    <property type="match status" value="1"/>
</dbReference>
<feature type="region of interest" description="Disordered" evidence="1">
    <location>
        <begin position="753"/>
        <end position="844"/>
    </location>
</feature>
<organism evidence="3 4">
    <name type="scientific">Lentinula guzmanii</name>
    <dbReference type="NCBI Taxonomy" id="2804957"/>
    <lineage>
        <taxon>Eukaryota</taxon>
        <taxon>Fungi</taxon>
        <taxon>Dikarya</taxon>
        <taxon>Basidiomycota</taxon>
        <taxon>Agaricomycotina</taxon>
        <taxon>Agaricomycetes</taxon>
        <taxon>Agaricomycetidae</taxon>
        <taxon>Agaricales</taxon>
        <taxon>Marasmiineae</taxon>
        <taxon>Omphalotaceae</taxon>
        <taxon>Lentinula</taxon>
    </lineage>
</organism>
<dbReference type="Pfam" id="PF01369">
    <property type="entry name" value="Sec7"/>
    <property type="match status" value="1"/>
</dbReference>
<feature type="compositionally biased region" description="Low complexity" evidence="1">
    <location>
        <begin position="697"/>
        <end position="713"/>
    </location>
</feature>
<feature type="compositionally biased region" description="Polar residues" evidence="1">
    <location>
        <begin position="304"/>
        <end position="316"/>
    </location>
</feature>
<evidence type="ECO:0000313" key="4">
    <source>
        <dbReference type="Proteomes" id="UP001176059"/>
    </source>
</evidence>
<feature type="compositionally biased region" description="Pro residues" evidence="1">
    <location>
        <begin position="394"/>
        <end position="405"/>
    </location>
</feature>
<evidence type="ECO:0000256" key="1">
    <source>
        <dbReference type="SAM" id="MobiDB-lite"/>
    </source>
</evidence>
<reference evidence="3" key="2">
    <citation type="journal article" date="2023" name="Proc. Natl. Acad. Sci. U.S.A.">
        <title>A global phylogenomic analysis of the shiitake genus Lentinula.</title>
        <authorList>
            <person name="Sierra-Patev S."/>
            <person name="Min B."/>
            <person name="Naranjo-Ortiz M."/>
            <person name="Looney B."/>
            <person name="Konkel Z."/>
            <person name="Slot J.C."/>
            <person name="Sakamoto Y."/>
            <person name="Steenwyk J.L."/>
            <person name="Rokas A."/>
            <person name="Carro J."/>
            <person name="Camarero S."/>
            <person name="Ferreira P."/>
            <person name="Molpeceres G."/>
            <person name="Ruiz-Duenas F.J."/>
            <person name="Serrano A."/>
            <person name="Henrissat B."/>
            <person name="Drula E."/>
            <person name="Hughes K.W."/>
            <person name="Mata J.L."/>
            <person name="Ishikawa N.K."/>
            <person name="Vargas-Isla R."/>
            <person name="Ushijima S."/>
            <person name="Smith C.A."/>
            <person name="Donoghue J."/>
            <person name="Ahrendt S."/>
            <person name="Andreopoulos W."/>
            <person name="He G."/>
            <person name="LaButti K."/>
            <person name="Lipzen A."/>
            <person name="Ng V."/>
            <person name="Riley R."/>
            <person name="Sandor L."/>
            <person name="Barry K."/>
            <person name="Martinez A.T."/>
            <person name="Xiao Y."/>
            <person name="Gibbons J.G."/>
            <person name="Terashima K."/>
            <person name="Grigoriev I.V."/>
            <person name="Hibbett D."/>
        </authorList>
    </citation>
    <scope>NUCLEOTIDE SEQUENCE</scope>
    <source>
        <strain evidence="3">ET3784</strain>
    </source>
</reference>
<feature type="compositionally biased region" description="Low complexity" evidence="1">
    <location>
        <begin position="164"/>
        <end position="175"/>
    </location>
</feature>
<feature type="region of interest" description="Disordered" evidence="1">
    <location>
        <begin position="23"/>
        <end position="147"/>
    </location>
</feature>
<feature type="compositionally biased region" description="Basic residues" evidence="1">
    <location>
        <begin position="291"/>
        <end position="300"/>
    </location>
</feature>
<feature type="region of interest" description="Disordered" evidence="1">
    <location>
        <begin position="164"/>
        <end position="198"/>
    </location>
</feature>
<feature type="region of interest" description="Disordered" evidence="1">
    <location>
        <begin position="216"/>
        <end position="407"/>
    </location>
</feature>
<feature type="compositionally biased region" description="Low complexity" evidence="1">
    <location>
        <begin position="865"/>
        <end position="879"/>
    </location>
</feature>
<feature type="compositionally biased region" description="Polar residues" evidence="1">
    <location>
        <begin position="778"/>
        <end position="790"/>
    </location>
</feature>
<dbReference type="InterPro" id="IPR035999">
    <property type="entry name" value="Sec7_dom_sf"/>
</dbReference>
<dbReference type="InterPro" id="IPR023394">
    <property type="entry name" value="Sec7_C_sf"/>
</dbReference>
<feature type="region of interest" description="Disordered" evidence="1">
    <location>
        <begin position="484"/>
        <end position="726"/>
    </location>
</feature>
<name>A0AA38N492_9AGAR</name>
<feature type="compositionally biased region" description="Polar residues" evidence="1">
    <location>
        <begin position="669"/>
        <end position="681"/>
    </location>
</feature>
<feature type="compositionally biased region" description="Polar residues" evidence="1">
    <location>
        <begin position="540"/>
        <end position="549"/>
    </location>
</feature>
<dbReference type="SMART" id="SM00222">
    <property type="entry name" value="Sec7"/>
    <property type="match status" value="1"/>
</dbReference>
<dbReference type="PROSITE" id="PS50190">
    <property type="entry name" value="SEC7"/>
    <property type="match status" value="1"/>
</dbReference>
<feature type="region of interest" description="Disordered" evidence="1">
    <location>
        <begin position="862"/>
        <end position="896"/>
    </location>
</feature>
<feature type="compositionally biased region" description="Polar residues" evidence="1">
    <location>
        <begin position="914"/>
        <end position="926"/>
    </location>
</feature>
<feature type="compositionally biased region" description="Pro residues" evidence="1">
    <location>
        <begin position="322"/>
        <end position="333"/>
    </location>
</feature>
<protein>
    <recommendedName>
        <fullName evidence="2">SEC7 domain-containing protein</fullName>
    </recommendedName>
</protein>
<feature type="domain" description="SEC7" evidence="2">
    <location>
        <begin position="1157"/>
        <end position="1350"/>
    </location>
</feature>
<feature type="compositionally biased region" description="Low complexity" evidence="1">
    <location>
        <begin position="568"/>
        <end position="579"/>
    </location>
</feature>
<dbReference type="InterPro" id="IPR011993">
    <property type="entry name" value="PH-like_dom_sf"/>
</dbReference>
<dbReference type="Gene3D" id="1.10.220.20">
    <property type="match status" value="1"/>
</dbReference>
<feature type="compositionally biased region" description="Acidic residues" evidence="1">
    <location>
        <begin position="498"/>
        <end position="516"/>
    </location>
</feature>
<feature type="compositionally biased region" description="Low complexity" evidence="1">
    <location>
        <begin position="810"/>
        <end position="823"/>
    </location>
</feature>
<reference evidence="3" key="1">
    <citation type="submission" date="2022-08" db="EMBL/GenBank/DDBJ databases">
        <authorList>
            <consortium name="DOE Joint Genome Institute"/>
            <person name="Min B."/>
            <person name="Sierra-Patev S."/>
            <person name="Naranjo-Ortiz M."/>
            <person name="Looney B."/>
            <person name="Konkel Z."/>
            <person name="Slot J.C."/>
            <person name="Sakamoto Y."/>
            <person name="Steenwyk J.L."/>
            <person name="Rokas A."/>
            <person name="Carro J."/>
            <person name="Camarero S."/>
            <person name="Ferreira P."/>
            <person name="Molpeceres G."/>
            <person name="Ruiz-duenas F.J."/>
            <person name="Serrano A."/>
            <person name="Henrissat B."/>
            <person name="Drula E."/>
            <person name="Hughes K.W."/>
            <person name="Mata J.L."/>
            <person name="Ishikawa N.K."/>
            <person name="Vargas-Isla R."/>
            <person name="Ushijima S."/>
            <person name="Smith C.A."/>
            <person name="Ahrendt S."/>
            <person name="Andreopoulos W."/>
            <person name="He G."/>
            <person name="LaButti K."/>
            <person name="Lipzen A."/>
            <person name="Ng V."/>
            <person name="Riley R."/>
            <person name="Sandor L."/>
            <person name="Barry K."/>
            <person name="Martinez A.T."/>
            <person name="Xiao Y."/>
            <person name="Gibbons J.G."/>
            <person name="Terashima K."/>
            <person name="Hibbett D.S."/>
            <person name="Grigoriev I.V."/>
        </authorList>
    </citation>
    <scope>NUCLEOTIDE SEQUENCE</scope>
    <source>
        <strain evidence="3">ET3784</strain>
    </source>
</reference>
<feature type="compositionally biased region" description="Basic and acidic residues" evidence="1">
    <location>
        <begin position="956"/>
        <end position="965"/>
    </location>
</feature>
<feature type="compositionally biased region" description="Low complexity" evidence="1">
    <location>
        <begin position="997"/>
        <end position="1023"/>
    </location>
</feature>
<feature type="compositionally biased region" description="Polar residues" evidence="1">
    <location>
        <begin position="628"/>
        <end position="659"/>
    </location>
</feature>
<feature type="compositionally biased region" description="Polar residues" evidence="1">
    <location>
        <begin position="833"/>
        <end position="844"/>
    </location>
</feature>
<dbReference type="GO" id="GO:0005085">
    <property type="term" value="F:guanyl-nucleotide exchange factor activity"/>
    <property type="evidence" value="ECO:0007669"/>
    <property type="project" value="InterPro"/>
</dbReference>
<dbReference type="Gene3D" id="1.10.1000.11">
    <property type="entry name" value="Arf Nucleotide-binding Site Opener,domain 2"/>
    <property type="match status" value="1"/>
</dbReference>
<feature type="region of interest" description="Disordered" evidence="1">
    <location>
        <begin position="910"/>
        <end position="1023"/>
    </location>
</feature>
<evidence type="ECO:0000259" key="2">
    <source>
        <dbReference type="PROSITE" id="PS50190"/>
    </source>
</evidence>
<accession>A0AA38N492</accession>
<feature type="compositionally biased region" description="Polar residues" evidence="1">
    <location>
        <begin position="136"/>
        <end position="147"/>
    </location>
</feature>
<proteinExistence type="predicted"/>
<keyword evidence="4" id="KW-1185">Reference proteome</keyword>
<dbReference type="SUPFAM" id="SSF48425">
    <property type="entry name" value="Sec7 domain"/>
    <property type="match status" value="1"/>
</dbReference>
<dbReference type="EMBL" id="JANVFO010000008">
    <property type="protein sequence ID" value="KAJ3735782.1"/>
    <property type="molecule type" value="Genomic_DNA"/>
</dbReference>
<feature type="compositionally biased region" description="Polar residues" evidence="1">
    <location>
        <begin position="584"/>
        <end position="595"/>
    </location>
</feature>
<dbReference type="GO" id="GO:0032012">
    <property type="term" value="P:regulation of ARF protein signal transduction"/>
    <property type="evidence" value="ECO:0007669"/>
    <property type="project" value="InterPro"/>
</dbReference>
<dbReference type="Proteomes" id="UP001176059">
    <property type="component" value="Unassembled WGS sequence"/>
</dbReference>
<feature type="region of interest" description="Disordered" evidence="1">
    <location>
        <begin position="1542"/>
        <end position="1568"/>
    </location>
</feature>
<feature type="compositionally biased region" description="Basic and acidic residues" evidence="1">
    <location>
        <begin position="612"/>
        <end position="627"/>
    </location>
</feature>
<dbReference type="SUPFAM" id="SSF50729">
    <property type="entry name" value="PH domain-like"/>
    <property type="match status" value="1"/>
</dbReference>
<gene>
    <name evidence="3" type="ORF">DFJ43DRAFT_1057018</name>
</gene>
<feature type="compositionally biased region" description="Basic residues" evidence="1">
    <location>
        <begin position="103"/>
        <end position="115"/>
    </location>
</feature>
<dbReference type="InterPro" id="IPR000904">
    <property type="entry name" value="Sec7_dom"/>
</dbReference>